<dbReference type="Gene3D" id="2.60.120.430">
    <property type="entry name" value="Galactose-binding lectin"/>
    <property type="match status" value="1"/>
</dbReference>
<dbReference type="Proteomes" id="UP000318017">
    <property type="component" value="Chromosome"/>
</dbReference>
<evidence type="ECO:0000313" key="1">
    <source>
        <dbReference type="EMBL" id="QDV23008.1"/>
    </source>
</evidence>
<evidence type="ECO:0000313" key="2">
    <source>
        <dbReference type="Proteomes" id="UP000318017"/>
    </source>
</evidence>
<gene>
    <name evidence="1" type="ORF">Q31a_13010</name>
</gene>
<dbReference type="KEGG" id="ahel:Q31a_13010"/>
<accession>A0A518G327</accession>
<dbReference type="EMBL" id="CP036298">
    <property type="protein sequence ID" value="QDV23008.1"/>
    <property type="molecule type" value="Genomic_DNA"/>
</dbReference>
<sequence length="481" mass="54017">MPTFPTAHSPAGPAPRRGRSVFVRSMWWRLPRARALAAAACLRLVFLVLGTAAIGLPYCSAQSSDLPAEFSRVSGRYVDVITDMELTDSLRELPRVLDAAVPIWCSEFGISESTVADWHLEAFIMKSRERFEAARLIPNDIPHFPHGFQWGNQIWVTEQATEYYRRHLFLHEGTHWFMNRKYRENGPPWLMEGLAEWYGTHTWDGTELRMGIIPASKLQVPGWGRISLIQEQMQGGIAPSLETIMRYDTRAHSQAEAYAWSWAAIVLFKHHPEVKRTFDLLLKQQMQPDATLTRWFFRRVGARRWAALRQSWNAMLTEVAYGFAPSVDLLVFSQDPISLNTSAQALTIDSTLGWQGSGLLVSAGTRVQLSATGECIIRGMPTGATDPESISVHKPWICQPQGVTLEYHHGQPLGQLQMTTAAPLPTEPDFAEPLTAIPIGRGGTFVLPIDGELFFRVNESSGARTDNSGKFDIRIYKDIGR</sequence>
<organism evidence="1 2">
    <name type="scientific">Aureliella helgolandensis</name>
    <dbReference type="NCBI Taxonomy" id="2527968"/>
    <lineage>
        <taxon>Bacteria</taxon>
        <taxon>Pseudomonadati</taxon>
        <taxon>Planctomycetota</taxon>
        <taxon>Planctomycetia</taxon>
        <taxon>Pirellulales</taxon>
        <taxon>Pirellulaceae</taxon>
        <taxon>Aureliella</taxon>
    </lineage>
</organism>
<dbReference type="AlphaFoldDB" id="A0A518G327"/>
<proteinExistence type="predicted"/>
<name>A0A518G327_9BACT</name>
<keyword evidence="2" id="KW-1185">Reference proteome</keyword>
<protein>
    <submittedName>
        <fullName evidence="1">Uncharacterized protein</fullName>
    </submittedName>
</protein>
<reference evidence="1 2" key="1">
    <citation type="submission" date="2019-02" db="EMBL/GenBank/DDBJ databases">
        <title>Deep-cultivation of Planctomycetes and their phenomic and genomic characterization uncovers novel biology.</title>
        <authorList>
            <person name="Wiegand S."/>
            <person name="Jogler M."/>
            <person name="Boedeker C."/>
            <person name="Pinto D."/>
            <person name="Vollmers J."/>
            <person name="Rivas-Marin E."/>
            <person name="Kohn T."/>
            <person name="Peeters S.H."/>
            <person name="Heuer A."/>
            <person name="Rast P."/>
            <person name="Oberbeckmann S."/>
            <person name="Bunk B."/>
            <person name="Jeske O."/>
            <person name="Meyerdierks A."/>
            <person name="Storesund J.E."/>
            <person name="Kallscheuer N."/>
            <person name="Luecker S."/>
            <person name="Lage O.M."/>
            <person name="Pohl T."/>
            <person name="Merkel B.J."/>
            <person name="Hornburger P."/>
            <person name="Mueller R.-W."/>
            <person name="Bruemmer F."/>
            <person name="Labrenz M."/>
            <person name="Spormann A.M."/>
            <person name="Op den Camp H."/>
            <person name="Overmann J."/>
            <person name="Amann R."/>
            <person name="Jetten M.S.M."/>
            <person name="Mascher T."/>
            <person name="Medema M.H."/>
            <person name="Devos D.P."/>
            <person name="Kaster A.-K."/>
            <person name="Ovreas L."/>
            <person name="Rohde M."/>
            <person name="Galperin M.Y."/>
            <person name="Jogler C."/>
        </authorList>
    </citation>
    <scope>NUCLEOTIDE SEQUENCE [LARGE SCALE GENOMIC DNA]</scope>
    <source>
        <strain evidence="1 2">Q31a</strain>
    </source>
</reference>